<sequence length="55" mass="5844">MHGNEKMAAEDVWGIGKAIGVKFNCDNANRFSALVGTEKGKHVHGNASRGMSEGK</sequence>
<dbReference type="AlphaFoldDB" id="A0A392SV85"/>
<accession>A0A392SV85</accession>
<name>A0A392SV85_9FABA</name>
<evidence type="ECO:0000313" key="2">
    <source>
        <dbReference type="Proteomes" id="UP000265520"/>
    </source>
</evidence>
<dbReference type="Proteomes" id="UP000265520">
    <property type="component" value="Unassembled WGS sequence"/>
</dbReference>
<reference evidence="1 2" key="1">
    <citation type="journal article" date="2018" name="Front. Plant Sci.">
        <title>Red Clover (Trifolium pratense) and Zigzag Clover (T. medium) - A Picture of Genomic Similarities and Differences.</title>
        <authorList>
            <person name="Dluhosova J."/>
            <person name="Istvanek J."/>
            <person name="Nedelnik J."/>
            <person name="Repkova J."/>
        </authorList>
    </citation>
    <scope>NUCLEOTIDE SEQUENCE [LARGE SCALE GENOMIC DNA]</scope>
    <source>
        <strain evidence="2">cv. 10/8</strain>
        <tissue evidence="1">Leaf</tissue>
    </source>
</reference>
<proteinExistence type="predicted"/>
<comment type="caution">
    <text evidence="1">The sequence shown here is derived from an EMBL/GenBank/DDBJ whole genome shotgun (WGS) entry which is preliminary data.</text>
</comment>
<organism evidence="1 2">
    <name type="scientific">Trifolium medium</name>
    <dbReference type="NCBI Taxonomy" id="97028"/>
    <lineage>
        <taxon>Eukaryota</taxon>
        <taxon>Viridiplantae</taxon>
        <taxon>Streptophyta</taxon>
        <taxon>Embryophyta</taxon>
        <taxon>Tracheophyta</taxon>
        <taxon>Spermatophyta</taxon>
        <taxon>Magnoliopsida</taxon>
        <taxon>eudicotyledons</taxon>
        <taxon>Gunneridae</taxon>
        <taxon>Pentapetalae</taxon>
        <taxon>rosids</taxon>
        <taxon>fabids</taxon>
        <taxon>Fabales</taxon>
        <taxon>Fabaceae</taxon>
        <taxon>Papilionoideae</taxon>
        <taxon>50 kb inversion clade</taxon>
        <taxon>NPAAA clade</taxon>
        <taxon>Hologalegina</taxon>
        <taxon>IRL clade</taxon>
        <taxon>Trifolieae</taxon>
        <taxon>Trifolium</taxon>
    </lineage>
</organism>
<keyword evidence="2" id="KW-1185">Reference proteome</keyword>
<protein>
    <submittedName>
        <fullName evidence="1">Uncharacterized protein</fullName>
    </submittedName>
</protein>
<dbReference type="EMBL" id="LXQA010452808">
    <property type="protein sequence ID" value="MCI52788.1"/>
    <property type="molecule type" value="Genomic_DNA"/>
</dbReference>
<evidence type="ECO:0000313" key="1">
    <source>
        <dbReference type="EMBL" id="MCI52788.1"/>
    </source>
</evidence>